<accession>A0ABN8XR73</accession>
<protein>
    <submittedName>
        <fullName evidence="2">Uncharacterized protein</fullName>
    </submittedName>
</protein>
<organism evidence="2 3">
    <name type="scientific">Rangifer tarandus platyrhynchus</name>
    <name type="common">Svalbard reindeer</name>
    <dbReference type="NCBI Taxonomy" id="3082113"/>
    <lineage>
        <taxon>Eukaryota</taxon>
        <taxon>Metazoa</taxon>
        <taxon>Chordata</taxon>
        <taxon>Craniata</taxon>
        <taxon>Vertebrata</taxon>
        <taxon>Euteleostomi</taxon>
        <taxon>Mammalia</taxon>
        <taxon>Eutheria</taxon>
        <taxon>Laurasiatheria</taxon>
        <taxon>Artiodactyla</taxon>
        <taxon>Ruminantia</taxon>
        <taxon>Pecora</taxon>
        <taxon>Cervidae</taxon>
        <taxon>Odocoileinae</taxon>
        <taxon>Rangifer</taxon>
    </lineage>
</organism>
<sequence length="257" mass="26902">MPRQPSARAQRRLPLPPAPLHCPSTPVAPTLKCGRAPSRQGPPPPPPPGARGGPARRAMKLQAVMETLLQRQQRARQELEAQQPPGRADGHPSRPAGRCRQPWPCAQSQLGGRAPGSEDEDAALEGAPGSPTPPGRGREAVSLPTGDGRFEDAGSDDDLKPKWEEEEEVLKEGLGDDEGDEEDEDYEHEEGLGPTGAASLGPAALFSHNAQLLQAFRGDSGSRALGGQEPPGTGPAVPGGAAHAAPQLQPPDHGDWT</sequence>
<feature type="compositionally biased region" description="Basic and acidic residues" evidence="1">
    <location>
        <begin position="148"/>
        <end position="163"/>
    </location>
</feature>
<feature type="compositionally biased region" description="Acidic residues" evidence="1">
    <location>
        <begin position="164"/>
        <end position="188"/>
    </location>
</feature>
<evidence type="ECO:0000313" key="3">
    <source>
        <dbReference type="Proteomes" id="UP001176941"/>
    </source>
</evidence>
<dbReference type="Proteomes" id="UP001176941">
    <property type="component" value="Chromosome 1"/>
</dbReference>
<feature type="compositionally biased region" description="Low complexity" evidence="1">
    <location>
        <begin position="230"/>
        <end position="246"/>
    </location>
</feature>
<name>A0ABN8XR73_RANTA</name>
<proteinExistence type="predicted"/>
<feature type="compositionally biased region" description="Pro residues" evidence="1">
    <location>
        <begin position="40"/>
        <end position="49"/>
    </location>
</feature>
<evidence type="ECO:0000256" key="1">
    <source>
        <dbReference type="SAM" id="MobiDB-lite"/>
    </source>
</evidence>
<feature type="region of interest" description="Disordered" evidence="1">
    <location>
        <begin position="217"/>
        <end position="257"/>
    </location>
</feature>
<feature type="region of interest" description="Disordered" evidence="1">
    <location>
        <begin position="1"/>
        <end position="203"/>
    </location>
</feature>
<dbReference type="EMBL" id="OX459937">
    <property type="protein sequence ID" value="CAI9151860.1"/>
    <property type="molecule type" value="Genomic_DNA"/>
</dbReference>
<gene>
    <name evidence="2" type="ORF">MRATA1EN1_LOCUS822</name>
</gene>
<evidence type="ECO:0000313" key="2">
    <source>
        <dbReference type="EMBL" id="CAI9151860.1"/>
    </source>
</evidence>
<reference evidence="2" key="1">
    <citation type="submission" date="2023-04" db="EMBL/GenBank/DDBJ databases">
        <authorList>
            <consortium name="ELIXIR-Norway"/>
        </authorList>
    </citation>
    <scope>NUCLEOTIDE SEQUENCE [LARGE SCALE GENOMIC DNA]</scope>
</reference>
<keyword evidence="3" id="KW-1185">Reference proteome</keyword>